<dbReference type="CDD" id="cd00009">
    <property type="entry name" value="AAA"/>
    <property type="match status" value="1"/>
</dbReference>
<dbReference type="PANTHER" id="PTHR32071:SF113">
    <property type="entry name" value="ALGINATE BIOSYNTHESIS TRANSCRIPTIONAL REGULATORY PROTEIN ALGB"/>
    <property type="match status" value="1"/>
</dbReference>
<dbReference type="InterPro" id="IPR001789">
    <property type="entry name" value="Sig_transdc_resp-reg_receiver"/>
</dbReference>
<dbReference type="Pfam" id="PF02954">
    <property type="entry name" value="HTH_8"/>
    <property type="match status" value="1"/>
</dbReference>
<dbReference type="PROSITE" id="PS50045">
    <property type="entry name" value="SIGMA54_INTERACT_4"/>
    <property type="match status" value="1"/>
</dbReference>
<dbReference type="GO" id="GO:0005524">
    <property type="term" value="F:ATP binding"/>
    <property type="evidence" value="ECO:0007669"/>
    <property type="project" value="UniProtKB-KW"/>
</dbReference>
<dbReference type="InterPro" id="IPR011006">
    <property type="entry name" value="CheY-like_superfamily"/>
</dbReference>
<dbReference type="SMART" id="SM00382">
    <property type="entry name" value="AAA"/>
    <property type="match status" value="1"/>
</dbReference>
<dbReference type="InterPro" id="IPR002197">
    <property type="entry name" value="HTH_Fis"/>
</dbReference>
<dbReference type="FunFam" id="3.40.50.300:FF:000006">
    <property type="entry name" value="DNA-binding transcriptional regulator NtrC"/>
    <property type="match status" value="1"/>
</dbReference>
<gene>
    <name evidence="8" type="ORF">MED92_15955</name>
</gene>
<name>A0A7U8GR89_NEPCE</name>
<dbReference type="GO" id="GO:0000160">
    <property type="term" value="P:phosphorelay signal transduction system"/>
    <property type="evidence" value="ECO:0007669"/>
    <property type="project" value="InterPro"/>
</dbReference>
<dbReference type="GO" id="GO:0006355">
    <property type="term" value="P:regulation of DNA-templated transcription"/>
    <property type="evidence" value="ECO:0007669"/>
    <property type="project" value="InterPro"/>
</dbReference>
<dbReference type="SUPFAM" id="SSF52540">
    <property type="entry name" value="P-loop containing nucleoside triphosphate hydrolases"/>
    <property type="match status" value="1"/>
</dbReference>
<dbReference type="OrthoDB" id="9804019at2"/>
<proteinExistence type="predicted"/>
<dbReference type="EMBL" id="AAOW01000028">
    <property type="protein sequence ID" value="EAR59920.1"/>
    <property type="molecule type" value="Genomic_DNA"/>
</dbReference>
<sequence>MNNIDQPTILIVEDDEGLLKQLCWHFDQYEIITASTRAEALTAAKQYTPTIILQDLGLPPDPDGVSEGMKCIQSLLSLQPNCKILVMTGRSEEKNALRAIELGAYDFFPKPINTDTLDLIIERVIRVHSLEEKNRQKRISSSSSIPNLITADPTMLDVCNLVRKIAPTPITCTILGESGVGKEVIAKALHNLSERADKPFMAINCAAIPDNLMESELFGYEKGAFSGAIKQTIGKIEAAEGGTLFLDEIGDMPPSLQVKLLRFLQQRVIQRVGGVKEIEIDVRVVCATNKNLKSMIESGDFREDLFYRICEMEIDIPPLRNRQGDKTLLARHFLDRVNQENNLNIKGFTEEALNAINQYDWPGNVREMENRLKTSAIMCNNNYLGMDELLIEQKAEGVSTDQLKTLKETRTHAEIGAITQAIAATNNLSAAAKLLGISRPTLYDMIKKHEIPLS</sequence>
<dbReference type="InterPro" id="IPR014264">
    <property type="entry name" value="PEP-CTERM_resp_reg"/>
</dbReference>
<organism evidence="8 9">
    <name type="scientific">Neptuniibacter caesariensis</name>
    <dbReference type="NCBI Taxonomy" id="207954"/>
    <lineage>
        <taxon>Bacteria</taxon>
        <taxon>Pseudomonadati</taxon>
        <taxon>Pseudomonadota</taxon>
        <taxon>Gammaproteobacteria</taxon>
        <taxon>Oceanospirillales</taxon>
        <taxon>Oceanospirillaceae</taxon>
        <taxon>Neptuniibacter</taxon>
    </lineage>
</organism>
<dbReference type="NCBIfam" id="TIGR02915">
    <property type="entry name" value="PEP_resp_reg"/>
    <property type="match status" value="1"/>
</dbReference>
<keyword evidence="9" id="KW-1185">Reference proteome</keyword>
<keyword evidence="2" id="KW-0067">ATP-binding</keyword>
<dbReference type="Pfam" id="PF25601">
    <property type="entry name" value="AAA_lid_14"/>
    <property type="match status" value="1"/>
</dbReference>
<evidence type="ECO:0000256" key="2">
    <source>
        <dbReference type="ARBA" id="ARBA00022840"/>
    </source>
</evidence>
<feature type="modified residue" description="4-aspartylphosphate" evidence="5">
    <location>
        <position position="55"/>
    </location>
</feature>
<dbReference type="SMART" id="SM00448">
    <property type="entry name" value="REC"/>
    <property type="match status" value="1"/>
</dbReference>
<evidence type="ECO:0000313" key="9">
    <source>
        <dbReference type="Proteomes" id="UP000002171"/>
    </source>
</evidence>
<dbReference type="Gene3D" id="1.10.10.60">
    <property type="entry name" value="Homeodomain-like"/>
    <property type="match status" value="1"/>
</dbReference>
<accession>A0A7U8GR89</accession>
<comment type="caution">
    <text evidence="8">The sequence shown here is derived from an EMBL/GenBank/DDBJ whole genome shotgun (WGS) entry which is preliminary data.</text>
</comment>
<reference evidence="8 9" key="1">
    <citation type="submission" date="2006-02" db="EMBL/GenBank/DDBJ databases">
        <authorList>
            <person name="Pinhassi J."/>
            <person name="Pedros-Alio C."/>
            <person name="Ferriera S."/>
            <person name="Johnson J."/>
            <person name="Kravitz S."/>
            <person name="Halpern A."/>
            <person name="Remington K."/>
            <person name="Beeson K."/>
            <person name="Tran B."/>
            <person name="Rogers Y.-H."/>
            <person name="Friedman R."/>
            <person name="Venter J.C."/>
        </authorList>
    </citation>
    <scope>NUCLEOTIDE SEQUENCE [LARGE SCALE GENOMIC DNA]</scope>
    <source>
        <strain evidence="8 9">MED92</strain>
    </source>
</reference>
<dbReference type="InterPro" id="IPR027417">
    <property type="entry name" value="P-loop_NTPase"/>
</dbReference>
<dbReference type="Gene3D" id="1.10.8.60">
    <property type="match status" value="1"/>
</dbReference>
<evidence type="ECO:0000259" key="6">
    <source>
        <dbReference type="PROSITE" id="PS50045"/>
    </source>
</evidence>
<dbReference type="SUPFAM" id="SSF52172">
    <property type="entry name" value="CheY-like"/>
    <property type="match status" value="1"/>
</dbReference>
<dbReference type="Pfam" id="PF00158">
    <property type="entry name" value="Sigma54_activat"/>
    <property type="match status" value="1"/>
</dbReference>
<dbReference type="SUPFAM" id="SSF46689">
    <property type="entry name" value="Homeodomain-like"/>
    <property type="match status" value="1"/>
</dbReference>
<dbReference type="InterPro" id="IPR025943">
    <property type="entry name" value="Sigma_54_int_dom_ATP-bd_2"/>
</dbReference>
<feature type="domain" description="Response regulatory" evidence="7">
    <location>
        <begin position="8"/>
        <end position="125"/>
    </location>
</feature>
<evidence type="ECO:0000256" key="1">
    <source>
        <dbReference type="ARBA" id="ARBA00022741"/>
    </source>
</evidence>
<dbReference type="PROSITE" id="PS00676">
    <property type="entry name" value="SIGMA54_INTERACT_2"/>
    <property type="match status" value="1"/>
</dbReference>
<evidence type="ECO:0000256" key="4">
    <source>
        <dbReference type="ARBA" id="ARBA00023163"/>
    </source>
</evidence>
<dbReference type="InterPro" id="IPR003593">
    <property type="entry name" value="AAA+_ATPase"/>
</dbReference>
<evidence type="ECO:0000256" key="3">
    <source>
        <dbReference type="ARBA" id="ARBA00023015"/>
    </source>
</evidence>
<protein>
    <submittedName>
        <fullName evidence="8">AtoC response regulatory protein</fullName>
    </submittedName>
</protein>
<keyword evidence="5" id="KW-0597">Phosphoprotein</keyword>
<dbReference type="InterPro" id="IPR058031">
    <property type="entry name" value="AAA_lid_NorR"/>
</dbReference>
<evidence type="ECO:0000259" key="7">
    <source>
        <dbReference type="PROSITE" id="PS50110"/>
    </source>
</evidence>
<evidence type="ECO:0000313" key="8">
    <source>
        <dbReference type="EMBL" id="EAR59920.1"/>
    </source>
</evidence>
<dbReference type="Gene3D" id="3.40.50.2300">
    <property type="match status" value="1"/>
</dbReference>
<dbReference type="AlphaFoldDB" id="A0A7U8GR89"/>
<dbReference type="RefSeq" id="WP_007020856.1">
    <property type="nucleotide sequence ID" value="NZ_CH724125.1"/>
</dbReference>
<dbReference type="GO" id="GO:0043565">
    <property type="term" value="F:sequence-specific DNA binding"/>
    <property type="evidence" value="ECO:0007669"/>
    <property type="project" value="InterPro"/>
</dbReference>
<dbReference type="Gene3D" id="3.40.50.300">
    <property type="entry name" value="P-loop containing nucleotide triphosphate hydrolases"/>
    <property type="match status" value="1"/>
</dbReference>
<dbReference type="PROSITE" id="PS50110">
    <property type="entry name" value="RESPONSE_REGULATORY"/>
    <property type="match status" value="1"/>
</dbReference>
<feature type="domain" description="Sigma-54 factor interaction" evidence="6">
    <location>
        <begin position="148"/>
        <end position="377"/>
    </location>
</feature>
<dbReference type="InterPro" id="IPR009057">
    <property type="entry name" value="Homeodomain-like_sf"/>
</dbReference>
<dbReference type="InterPro" id="IPR002078">
    <property type="entry name" value="Sigma_54_int"/>
</dbReference>
<evidence type="ECO:0000256" key="5">
    <source>
        <dbReference type="PROSITE-ProRule" id="PRU00169"/>
    </source>
</evidence>
<keyword evidence="1" id="KW-0547">Nucleotide-binding</keyword>
<keyword evidence="4" id="KW-0804">Transcription</keyword>
<dbReference type="PANTHER" id="PTHR32071">
    <property type="entry name" value="TRANSCRIPTIONAL REGULATORY PROTEIN"/>
    <property type="match status" value="1"/>
</dbReference>
<keyword evidence="3" id="KW-0805">Transcription regulation</keyword>
<dbReference type="Proteomes" id="UP000002171">
    <property type="component" value="Unassembled WGS sequence"/>
</dbReference>
<dbReference type="Pfam" id="PF00072">
    <property type="entry name" value="Response_reg"/>
    <property type="match status" value="1"/>
</dbReference>